<dbReference type="EMBL" id="JSAB01000223">
    <property type="protein sequence ID" value="RNF29241.1"/>
    <property type="molecule type" value="Genomic_DNA"/>
</dbReference>
<dbReference type="AlphaFoldDB" id="A0A422QH12"/>
<comment type="caution">
    <text evidence="2">The sequence shown here is derived from an EMBL/GenBank/DDBJ whole genome shotgun (WGS) entry which is preliminary data.</text>
</comment>
<gene>
    <name evidence="2" type="ORF">NM04_18955</name>
</gene>
<dbReference type="InterPro" id="IPR011990">
    <property type="entry name" value="TPR-like_helical_dom_sf"/>
</dbReference>
<feature type="non-terminal residue" evidence="2">
    <location>
        <position position="954"/>
    </location>
</feature>
<dbReference type="InterPro" id="IPR038765">
    <property type="entry name" value="Papain-like_cys_pep_sf"/>
</dbReference>
<evidence type="ECO:0000259" key="1">
    <source>
        <dbReference type="SMART" id="SM00460"/>
    </source>
</evidence>
<proteinExistence type="predicted"/>
<dbReference type="InterPro" id="IPR002931">
    <property type="entry name" value="Transglutaminase-like"/>
</dbReference>
<dbReference type="Pfam" id="PF01841">
    <property type="entry name" value="Transglut_core"/>
    <property type="match status" value="1"/>
</dbReference>
<dbReference type="Pfam" id="PF12969">
    <property type="entry name" value="DUF3857"/>
    <property type="match status" value="1"/>
</dbReference>
<dbReference type="SMART" id="SM00671">
    <property type="entry name" value="SEL1"/>
    <property type="match status" value="1"/>
</dbReference>
<reference evidence="2" key="1">
    <citation type="submission" date="2014-10" db="EMBL/GenBank/DDBJ databases">
        <title>Massilia sp. genome.</title>
        <authorList>
            <person name="Xu B."/>
            <person name="Dai L."/>
            <person name="Huang Z."/>
        </authorList>
    </citation>
    <scope>NUCLEOTIDE SEQUENCE [LARGE SCALE GENOMIC DNA]</scope>
    <source>
        <strain evidence="2">CFS-1</strain>
    </source>
</reference>
<dbReference type="InterPro" id="IPR006597">
    <property type="entry name" value="Sel1-like"/>
</dbReference>
<accession>A0A422QH12</accession>
<dbReference type="PANTHER" id="PTHR33490">
    <property type="entry name" value="BLR5614 PROTEIN-RELATED"/>
    <property type="match status" value="1"/>
</dbReference>
<dbReference type="PANTHER" id="PTHR33490:SF3">
    <property type="entry name" value="CONSERVED INTEGRAL MEMBRANE PROTEIN"/>
    <property type="match status" value="1"/>
</dbReference>
<dbReference type="SUPFAM" id="SSF54001">
    <property type="entry name" value="Cysteine proteinases"/>
    <property type="match status" value="1"/>
</dbReference>
<dbReference type="Gene3D" id="1.25.40.10">
    <property type="entry name" value="Tetratricopeptide repeat domain"/>
    <property type="match status" value="2"/>
</dbReference>
<dbReference type="Proteomes" id="UP000283254">
    <property type="component" value="Unassembled WGS sequence"/>
</dbReference>
<dbReference type="Gene3D" id="2.60.40.3140">
    <property type="match status" value="1"/>
</dbReference>
<evidence type="ECO:0000313" key="3">
    <source>
        <dbReference type="Proteomes" id="UP000283254"/>
    </source>
</evidence>
<dbReference type="Pfam" id="PF08238">
    <property type="entry name" value="Sel1"/>
    <property type="match status" value="1"/>
</dbReference>
<keyword evidence="3" id="KW-1185">Reference proteome</keyword>
<dbReference type="SUPFAM" id="SSF48452">
    <property type="entry name" value="TPR-like"/>
    <property type="match status" value="1"/>
</dbReference>
<dbReference type="Gene3D" id="3.10.620.30">
    <property type="match status" value="1"/>
</dbReference>
<evidence type="ECO:0000313" key="2">
    <source>
        <dbReference type="EMBL" id="RNF29241.1"/>
    </source>
</evidence>
<sequence length="954" mass="104185">MPGWAQPLADIPRTERLDAVVLRLDETQALVADQPAYLVNRAIQVNDRSALPAIGQVSLSYHADYQTLNLHRVAILRDGKVLDRTATVDARVLQREEALGQGMYGGASTVQLLLEDVRIGDTLWLTYSVAGANPVFGKQWFGEYAWDRASPVERRRLTVLYPKGRKPAWRQLGDYRSVPIAPRSIQGGALDMLVFEGSGIDAIESEPSVARDYLPARTLQLSEFPDWASVARWASGLFPPADSSPALKSLANRFRSQGTPSAQAAAALQWVQDEVRYFSVAIGENSHKPQAPATVLQRRFGDCKDKSYLLVALLGELGIAARPVLLSASAPQLPAKGGPSPGWFDHVIVELQVDGKRYYVDPTGAGQQAPLAKLSAPFPGAAGLPVDPSATALIVLPEQDGQVPEYEVVETITVADYEGDAALATREIFRAGMAERARPGFAALSPLELKKTALRDYEKRYPGVVLLEAPAVVDDKQANQLELRARFRLPKAVKPVDGAHAIDYRVRPLDGVLTLPDNLVRQFPLEMPAARFHGRYRLDIVWPDDVRARQAPWSRHIDNRYFQAQESYVFRGNQVNHMVDYRAKALTIPAADVPELHAQGKQLDELAYGRYSLRASDKIGVQALGYSARDVDLVRMAAVAGELVLEMDKLDDGKIARADACLLVRLARDTRGLLEEPTLTMLARAQRIVRDDASDPDARACRAALAFEAGDHASSVRLYRQLDGELAARDATGLRNLAWALMEQGEVDQALAAMGRYLDAQAKADPSAGAELDIIDQLALLQRGRRPLPPGALQRAASAPDAPWPRPLLAMQAGLIGQDALLAQVDAMPEHSRAHALTEALFYVGQQRLAAGDQAGAVAAFRRLEETGIRSSTLYFQAMAELRKQFNASSTAQEPPLPDNPDVRQLTGRAERGDAQAQFRLGWAYENGRGVPADLAAAAQWYRRAADNGDATAC</sequence>
<dbReference type="SMART" id="SM00460">
    <property type="entry name" value="TGc"/>
    <property type="match status" value="1"/>
</dbReference>
<organism evidence="2 3">
    <name type="scientific">Massilia aurea</name>
    <dbReference type="NCBI Taxonomy" id="373040"/>
    <lineage>
        <taxon>Bacteria</taxon>
        <taxon>Pseudomonadati</taxon>
        <taxon>Pseudomonadota</taxon>
        <taxon>Betaproteobacteria</taxon>
        <taxon>Burkholderiales</taxon>
        <taxon>Oxalobacteraceae</taxon>
        <taxon>Telluria group</taxon>
        <taxon>Massilia</taxon>
    </lineage>
</organism>
<name>A0A422QH12_9BURK</name>
<feature type="domain" description="Transglutaminase-like" evidence="1">
    <location>
        <begin position="295"/>
        <end position="364"/>
    </location>
</feature>
<dbReference type="InterPro" id="IPR024618">
    <property type="entry name" value="DUF3857"/>
</dbReference>
<protein>
    <recommendedName>
        <fullName evidence="1">Transglutaminase-like domain-containing protein</fullName>
    </recommendedName>
</protein>
<dbReference type="SUPFAM" id="SSF81901">
    <property type="entry name" value="HCP-like"/>
    <property type="match status" value="1"/>
</dbReference>